<evidence type="ECO:0008006" key="4">
    <source>
        <dbReference type="Google" id="ProtNLM"/>
    </source>
</evidence>
<feature type="transmembrane region" description="Helical" evidence="1">
    <location>
        <begin position="436"/>
        <end position="456"/>
    </location>
</feature>
<accession>A0A225NFA4</accession>
<feature type="transmembrane region" description="Helical" evidence="1">
    <location>
        <begin position="201"/>
        <end position="222"/>
    </location>
</feature>
<name>A0A225NFA4_9RHOB</name>
<organism evidence="2 3">
    <name type="scientific">Marinibacterium profundimaris</name>
    <dbReference type="NCBI Taxonomy" id="1679460"/>
    <lineage>
        <taxon>Bacteria</taxon>
        <taxon>Pseudomonadati</taxon>
        <taxon>Pseudomonadota</taxon>
        <taxon>Alphaproteobacteria</taxon>
        <taxon>Rhodobacterales</taxon>
        <taxon>Paracoccaceae</taxon>
        <taxon>Marinibacterium</taxon>
    </lineage>
</organism>
<evidence type="ECO:0000256" key="1">
    <source>
        <dbReference type="SAM" id="Phobius"/>
    </source>
</evidence>
<feature type="transmembrane region" description="Helical" evidence="1">
    <location>
        <begin position="316"/>
        <end position="337"/>
    </location>
</feature>
<feature type="transmembrane region" description="Helical" evidence="1">
    <location>
        <begin position="398"/>
        <end position="424"/>
    </location>
</feature>
<keyword evidence="1" id="KW-1133">Transmembrane helix</keyword>
<protein>
    <recommendedName>
        <fullName evidence="4">Transporter</fullName>
    </recommendedName>
</protein>
<feature type="transmembrane region" description="Helical" evidence="1">
    <location>
        <begin position="243"/>
        <end position="263"/>
    </location>
</feature>
<feature type="transmembrane region" description="Helical" evidence="1">
    <location>
        <begin position="75"/>
        <end position="96"/>
    </location>
</feature>
<feature type="transmembrane region" description="Helical" evidence="1">
    <location>
        <begin position="53"/>
        <end position="69"/>
    </location>
</feature>
<keyword evidence="1" id="KW-0472">Membrane</keyword>
<feature type="transmembrane region" description="Helical" evidence="1">
    <location>
        <begin position="171"/>
        <end position="195"/>
    </location>
</feature>
<feature type="transmembrane region" description="Helical" evidence="1">
    <location>
        <begin position="269"/>
        <end position="292"/>
    </location>
</feature>
<gene>
    <name evidence="2" type="ORF">ATO3_25080</name>
</gene>
<evidence type="ECO:0000313" key="3">
    <source>
        <dbReference type="Proteomes" id="UP000215377"/>
    </source>
</evidence>
<feature type="transmembrane region" description="Helical" evidence="1">
    <location>
        <begin position="349"/>
        <end position="377"/>
    </location>
</feature>
<dbReference type="EMBL" id="AQQR01000024">
    <property type="protein sequence ID" value="OWU68082.1"/>
    <property type="molecule type" value="Genomic_DNA"/>
</dbReference>
<feature type="transmembrane region" description="Helical" evidence="1">
    <location>
        <begin position="30"/>
        <end position="46"/>
    </location>
</feature>
<keyword evidence="3" id="KW-1185">Reference proteome</keyword>
<reference evidence="2 3" key="1">
    <citation type="submission" date="2013-04" db="EMBL/GenBank/DDBJ databases">
        <title>Oceanicola sp. 22II1-22F33 Genome Sequencing.</title>
        <authorList>
            <person name="Lai Q."/>
            <person name="Li G."/>
            <person name="Shao Z."/>
        </authorList>
    </citation>
    <scope>NUCLEOTIDE SEQUENCE [LARGE SCALE GENOMIC DNA]</scope>
    <source>
        <strain evidence="2 3">22II1-22F33</strain>
    </source>
</reference>
<comment type="caution">
    <text evidence="2">The sequence shown here is derived from an EMBL/GenBank/DDBJ whole genome shotgun (WGS) entry which is preliminary data.</text>
</comment>
<dbReference type="Proteomes" id="UP000215377">
    <property type="component" value="Unassembled WGS sequence"/>
</dbReference>
<sequence length="457" mass="48740">MWNAAYGCTIILLILLQSLMEWTGLTWPEAPAALVLLVVVAFLVRAASPVGRAFLAVSAALTIGLILTRPDWGAIVWPALVRTGFLAAFFCSLSLLRNVAQSSPAMATAGTYLASQPPGRRYLALTTGAHAFALVLNYGAIQLLGTLSLTSARTEPDDYIRNTRIRRMLLAVHRGFVSSLSWSPLAFSIVVIVSVIPGTSWSGIVGPGLVIGVMLLGTGWAMDTIFKPRPSGRKPAVQDPGHWTALLPLGGLMLLMLATILLVEETLHVRVIGIVLVAVPVISMIWLAIQLGDSKAWAARMKAYVVDELPGFRREVLLIASASYIGITGSALALPWMEASGFDLGMVPTWLLLLALLWIVPALGQIGANPILSVSLIGPLLPPAAQLGVTPTALANPLLCGWLLTGLTSPFTAVTLLIARFGGISPLQVAWDWNRAYFIAIVALLSGWTLVYAYVLT</sequence>
<proteinExistence type="predicted"/>
<keyword evidence="1" id="KW-0812">Transmembrane</keyword>
<dbReference type="AlphaFoldDB" id="A0A225NFA4"/>
<evidence type="ECO:0000313" key="2">
    <source>
        <dbReference type="EMBL" id="OWU68082.1"/>
    </source>
</evidence>